<proteinExistence type="predicted"/>
<dbReference type="Proteomes" id="UP001203036">
    <property type="component" value="Unassembled WGS sequence"/>
</dbReference>
<sequence>MITPECVRRLAAYNAWQNRQLDAAMGKLDHAALLVDRGAFWGSILGTANHLLWGDATWMARFGVGAAPERPLADSAALFPTHPAWSAERFRLDGRITLWAEELRAVDLVGRLRWYSGAAGREIEKPVGEIVLHMFNHQTHHRGQIHAMLGAAGVTAPVSDLFLMPEDG</sequence>
<keyword evidence="2" id="KW-1185">Reference proteome</keyword>
<evidence type="ECO:0000313" key="1">
    <source>
        <dbReference type="EMBL" id="MCM2562481.1"/>
    </source>
</evidence>
<gene>
    <name evidence="1" type="ORF">M8744_10035</name>
</gene>
<evidence type="ECO:0000313" key="2">
    <source>
        <dbReference type="Proteomes" id="UP001203036"/>
    </source>
</evidence>
<comment type="caution">
    <text evidence="1">The sequence shown here is derived from an EMBL/GenBank/DDBJ whole genome shotgun (WGS) entry which is preliminary data.</text>
</comment>
<reference evidence="1" key="1">
    <citation type="submission" date="2022-06" db="EMBL/GenBank/DDBJ databases">
        <title>Lutimaribacter sp. EGI FJ00013, a novel bacterium isolated from a salt lake sediment enrichment.</title>
        <authorList>
            <person name="Gao L."/>
            <person name="Fang B.-Z."/>
            <person name="Li W.-J."/>
        </authorList>
    </citation>
    <scope>NUCLEOTIDE SEQUENCE</scope>
    <source>
        <strain evidence="1">EGI FJ00013</strain>
    </source>
</reference>
<protein>
    <submittedName>
        <fullName evidence="1">Damage-inducible protein DinB</fullName>
    </submittedName>
</protein>
<accession>A0ACC5ZVZ6</accession>
<name>A0ACC5ZVZ6_9RHOB</name>
<organism evidence="1 2">
    <name type="scientific">Lutimaribacter degradans</name>
    <dbReference type="NCBI Taxonomy" id="2945989"/>
    <lineage>
        <taxon>Bacteria</taxon>
        <taxon>Pseudomonadati</taxon>
        <taxon>Pseudomonadota</taxon>
        <taxon>Alphaproteobacteria</taxon>
        <taxon>Rhodobacterales</taxon>
        <taxon>Roseobacteraceae</taxon>
        <taxon>Lutimaribacter</taxon>
    </lineage>
</organism>
<dbReference type="EMBL" id="JAMQGO010000005">
    <property type="protein sequence ID" value="MCM2562481.1"/>
    <property type="molecule type" value="Genomic_DNA"/>
</dbReference>